<evidence type="ECO:0000313" key="7">
    <source>
        <dbReference type="Proteomes" id="UP001213623"/>
    </source>
</evidence>
<dbReference type="SUPFAM" id="SSF50978">
    <property type="entry name" value="WD40 repeat-like"/>
    <property type="match status" value="1"/>
</dbReference>
<dbReference type="GO" id="GO:0000502">
    <property type="term" value="C:proteasome complex"/>
    <property type="evidence" value="ECO:0007669"/>
    <property type="project" value="UniProtKB-KW"/>
</dbReference>
<feature type="repeat" description="WD" evidence="5">
    <location>
        <begin position="189"/>
        <end position="230"/>
    </location>
</feature>
<dbReference type="Pfam" id="PF00400">
    <property type="entry name" value="WD40"/>
    <property type="match status" value="2"/>
</dbReference>
<keyword evidence="1 5" id="KW-0853">WD repeat</keyword>
<dbReference type="InterPro" id="IPR036322">
    <property type="entry name" value="WD40_repeat_dom_sf"/>
</dbReference>
<feature type="repeat" description="WD" evidence="5">
    <location>
        <begin position="147"/>
        <end position="188"/>
    </location>
</feature>
<dbReference type="PROSITE" id="PS00678">
    <property type="entry name" value="WD_REPEATS_1"/>
    <property type="match status" value="1"/>
</dbReference>
<dbReference type="InterPro" id="IPR015943">
    <property type="entry name" value="WD40/YVTN_repeat-like_dom_sf"/>
</dbReference>
<sequence>MAVRRRPWLSVQPTIAEVLRDVQASRVDTEEVWVSACDAEHSVHGTLSCKRTGDDVDLVATAPWHAERTANADVWDVSTKGDVCVHAQVHVPRVQHAWKGAYAPLVLDLGVSAAGTERWAIGGAEGQLYAGEWHGGTEAQAVPSIVCAGHVSDVTSVRFFPSGEVLLSTSLDMHARIFSALDGTCPRTLQGHTRAIVGSAILGRGRQVATGSADHTVRVWDVGRGTTVQVWTRDEPVAALGAYGAVDATPEVPTGALLAGSASGVAAWDVREAPGAAWTLALPSEAQNVSALCAYDVSVWVGTHDGAVAVYDVRAPATPVEAWRRSRARITDLWLDAHGALIATSDGQPYAVNAGRGEAVRELAGWDATSTSAVRRDAQGHVIVGGPEGWAWYA</sequence>
<dbReference type="AlphaFoldDB" id="A0AAF0EIF1"/>
<dbReference type="SMART" id="SM00320">
    <property type="entry name" value="WD40"/>
    <property type="match status" value="2"/>
</dbReference>
<dbReference type="InterPro" id="IPR051179">
    <property type="entry name" value="WD_repeat_multifunction"/>
</dbReference>
<organism evidence="6 7">
    <name type="scientific">Malassezia nana</name>
    <dbReference type="NCBI Taxonomy" id="180528"/>
    <lineage>
        <taxon>Eukaryota</taxon>
        <taxon>Fungi</taxon>
        <taxon>Dikarya</taxon>
        <taxon>Basidiomycota</taxon>
        <taxon>Ustilaginomycotina</taxon>
        <taxon>Malasseziomycetes</taxon>
        <taxon>Malasseziales</taxon>
        <taxon>Malasseziaceae</taxon>
        <taxon>Malassezia</taxon>
    </lineage>
</organism>
<keyword evidence="7" id="KW-1185">Reference proteome</keyword>
<evidence type="ECO:0000256" key="2">
    <source>
        <dbReference type="ARBA" id="ARBA00022737"/>
    </source>
</evidence>
<dbReference type="PROSITE" id="PS50294">
    <property type="entry name" value="WD_REPEATS_REGION"/>
    <property type="match status" value="1"/>
</dbReference>
<dbReference type="Gene3D" id="2.130.10.10">
    <property type="entry name" value="YVTN repeat-like/Quinoprotein amine dehydrogenase"/>
    <property type="match status" value="1"/>
</dbReference>
<dbReference type="InterPro" id="IPR001680">
    <property type="entry name" value="WD40_rpt"/>
</dbReference>
<protein>
    <submittedName>
        <fullName evidence="6">Uncharacterized protein</fullName>
    </submittedName>
</protein>
<evidence type="ECO:0000313" key="6">
    <source>
        <dbReference type="EMBL" id="WFD26385.1"/>
    </source>
</evidence>
<gene>
    <name evidence="6" type="ORF">MNAN1_001365</name>
</gene>
<reference evidence="6" key="1">
    <citation type="submission" date="2023-03" db="EMBL/GenBank/DDBJ databases">
        <title>Mating type loci evolution in Malassezia.</title>
        <authorList>
            <person name="Coelho M.A."/>
        </authorList>
    </citation>
    <scope>NUCLEOTIDE SEQUENCE</scope>
    <source>
        <strain evidence="6">CBS 9557</strain>
    </source>
</reference>
<dbReference type="EMBL" id="CP119893">
    <property type="protein sequence ID" value="WFD26385.1"/>
    <property type="molecule type" value="Genomic_DNA"/>
</dbReference>
<evidence type="ECO:0000256" key="4">
    <source>
        <dbReference type="ARBA" id="ARBA00038321"/>
    </source>
</evidence>
<keyword evidence="2" id="KW-0677">Repeat</keyword>
<name>A0AAF0EIF1_9BASI</name>
<dbReference type="InterPro" id="IPR019775">
    <property type="entry name" value="WD40_repeat_CS"/>
</dbReference>
<comment type="similarity">
    <text evidence="4">Belongs to the WD repeat PAAF1/RPN14 family.</text>
</comment>
<keyword evidence="3" id="KW-0647">Proteasome</keyword>
<dbReference type="PANTHER" id="PTHR19857">
    <property type="entry name" value="MITOCHONDRIAL DIVISION PROTEIN 1-RELATED"/>
    <property type="match status" value="1"/>
</dbReference>
<evidence type="ECO:0000256" key="1">
    <source>
        <dbReference type="ARBA" id="ARBA00022574"/>
    </source>
</evidence>
<evidence type="ECO:0000256" key="3">
    <source>
        <dbReference type="ARBA" id="ARBA00022942"/>
    </source>
</evidence>
<dbReference type="PROSITE" id="PS50082">
    <property type="entry name" value="WD_REPEATS_2"/>
    <property type="match status" value="2"/>
</dbReference>
<evidence type="ECO:0000256" key="5">
    <source>
        <dbReference type="PROSITE-ProRule" id="PRU00221"/>
    </source>
</evidence>
<dbReference type="PANTHER" id="PTHR19857:SF19">
    <property type="entry name" value="26S PROTEASOME REGULATORY SUBUNIT RPN14"/>
    <property type="match status" value="1"/>
</dbReference>
<dbReference type="Proteomes" id="UP001213623">
    <property type="component" value="Chromosome 2"/>
</dbReference>
<accession>A0AAF0EIF1</accession>
<proteinExistence type="inferred from homology"/>